<dbReference type="InterPro" id="IPR003495">
    <property type="entry name" value="CobW/HypB/UreG_nucleotide-bd"/>
</dbReference>
<evidence type="ECO:0000259" key="9">
    <source>
        <dbReference type="Pfam" id="PF02492"/>
    </source>
</evidence>
<keyword evidence="11" id="KW-1185">Reference proteome</keyword>
<keyword evidence="5" id="KW-0378">Hydrolase</keyword>
<dbReference type="Proteomes" id="UP000004162">
    <property type="component" value="Unassembled WGS sequence"/>
</dbReference>
<reference evidence="10 11" key="2">
    <citation type="submission" date="2006-07" db="EMBL/GenBank/DDBJ databases">
        <title>Sequencing of the draft genome and assembly of Chlorobium ferroxidans DSM 13031.</title>
        <authorList>
            <consortium name="US DOE Joint Genome Institute (JGI-PGF)"/>
            <person name="Copeland A."/>
            <person name="Lucas S."/>
            <person name="Lapidus A."/>
            <person name="Barry K."/>
            <person name="Glavina del Rio T."/>
            <person name="Dalin E."/>
            <person name="Tice H."/>
            <person name="Bruce D."/>
            <person name="Pitluck S."/>
            <person name="Richardson P."/>
        </authorList>
    </citation>
    <scope>NUCLEOTIDE SEQUENCE [LARGE SCALE GENOMIC DNA]</scope>
    <source>
        <strain evidence="10 11">DSM 13031</strain>
    </source>
</reference>
<proteinExistence type="inferred from homology"/>
<evidence type="ECO:0000313" key="11">
    <source>
        <dbReference type="Proteomes" id="UP000004162"/>
    </source>
</evidence>
<dbReference type="GO" id="GO:0016151">
    <property type="term" value="F:nickel cation binding"/>
    <property type="evidence" value="ECO:0007669"/>
    <property type="project" value="InterPro"/>
</dbReference>
<keyword evidence="3" id="KW-0479">Metal-binding</keyword>
<dbReference type="PANTHER" id="PTHR30134:SF2">
    <property type="entry name" value="HYDROGENASE MATURATION FACTOR HYPB"/>
    <property type="match status" value="1"/>
</dbReference>
<evidence type="ECO:0000256" key="8">
    <source>
        <dbReference type="SAM" id="MobiDB-lite"/>
    </source>
</evidence>
<reference evidence="10 11" key="1">
    <citation type="submission" date="2006-07" db="EMBL/GenBank/DDBJ databases">
        <title>Annotation of the draft genome assembly of Chlorobium ferroxidans DSM 13031.</title>
        <authorList>
            <consortium name="US DOE Joint Genome Institute (JGI-ORNL)"/>
            <person name="Larimer F."/>
            <person name="Land M."/>
            <person name="Hauser L."/>
        </authorList>
    </citation>
    <scope>NUCLEOTIDE SEQUENCE [LARGE SCALE GENOMIC DNA]</scope>
    <source>
        <strain evidence="10 11">DSM 13031</strain>
    </source>
</reference>
<dbReference type="AlphaFoldDB" id="Q0YUV7"/>
<comment type="similarity">
    <text evidence="1">Belongs to the SIMIBI class G3E GTPase family. HypB/HupM subfamily.</text>
</comment>
<keyword evidence="6" id="KW-0862">Zinc</keyword>
<feature type="domain" description="CobW/HypB/UreG nucleotide-binding" evidence="9">
    <location>
        <begin position="94"/>
        <end position="249"/>
    </location>
</feature>
<evidence type="ECO:0000256" key="2">
    <source>
        <dbReference type="ARBA" id="ARBA00022596"/>
    </source>
</evidence>
<dbReference type="GO" id="GO:0005525">
    <property type="term" value="F:GTP binding"/>
    <property type="evidence" value="ECO:0007669"/>
    <property type="project" value="UniProtKB-KW"/>
</dbReference>
<dbReference type="InterPro" id="IPR004392">
    <property type="entry name" value="Hyd_mat_HypB"/>
</dbReference>
<sequence>MCDTCGCSTEGGVVLRKPGETGYHLHIVESDHESAIHSHDEAHSHDHTHHHHHEEGSNRKVLLEQDVLLKNNLLAERNRGFFEARNIFALNFLSSPGSGKTTLLEKIIPLILPHSPVAVIEGDQQTTNDADRIHALGVPVIQVNTGSGCHLDAMMINRAVKELELQNNSLLCIENVGNLVCPAMFDLGEALKVVVISVTEGDDKPLKYPNMFHEADLCILNKIDLLPYVDFDVRKCRENALRVNHHLEWMEVSAKTGEGLEVWQQWIESKLKQR</sequence>
<dbReference type="Pfam" id="PF02492">
    <property type="entry name" value="cobW"/>
    <property type="match status" value="1"/>
</dbReference>
<dbReference type="NCBIfam" id="TIGR00073">
    <property type="entry name" value="hypB"/>
    <property type="match status" value="1"/>
</dbReference>
<dbReference type="OrthoDB" id="9802035at2"/>
<name>Q0YUV7_9CHLB</name>
<accession>Q0YUV7</accession>
<dbReference type="CDD" id="cd05390">
    <property type="entry name" value="HypB"/>
    <property type="match status" value="1"/>
</dbReference>
<dbReference type="GO" id="GO:0003924">
    <property type="term" value="F:GTPase activity"/>
    <property type="evidence" value="ECO:0007669"/>
    <property type="project" value="InterPro"/>
</dbReference>
<organism evidence="10 11">
    <name type="scientific">Chlorobium ferrooxidans DSM 13031</name>
    <dbReference type="NCBI Taxonomy" id="377431"/>
    <lineage>
        <taxon>Bacteria</taxon>
        <taxon>Pseudomonadati</taxon>
        <taxon>Chlorobiota</taxon>
        <taxon>Chlorobiia</taxon>
        <taxon>Chlorobiales</taxon>
        <taxon>Chlorobiaceae</taxon>
        <taxon>Chlorobium/Pelodictyon group</taxon>
        <taxon>Chlorobium</taxon>
    </lineage>
</organism>
<dbReference type="InterPro" id="IPR027417">
    <property type="entry name" value="P-loop_NTPase"/>
</dbReference>
<evidence type="ECO:0000256" key="3">
    <source>
        <dbReference type="ARBA" id="ARBA00022723"/>
    </source>
</evidence>
<keyword evidence="2" id="KW-0533">Nickel</keyword>
<comment type="caution">
    <text evidence="10">The sequence shown here is derived from an EMBL/GenBank/DDBJ whole genome shotgun (WGS) entry which is preliminary data.</text>
</comment>
<keyword evidence="4" id="KW-0547">Nucleotide-binding</keyword>
<gene>
    <name evidence="10" type="ORF">CferDRAFT_1936</name>
</gene>
<dbReference type="PANTHER" id="PTHR30134">
    <property type="entry name" value="HYDROGENASE PROTEIN ASSEMBLY PROTEIN, NICKEL CHAPERONE"/>
    <property type="match status" value="1"/>
</dbReference>
<evidence type="ECO:0000256" key="6">
    <source>
        <dbReference type="ARBA" id="ARBA00022833"/>
    </source>
</evidence>
<dbReference type="EMBL" id="AASE01000001">
    <property type="protein sequence ID" value="EAT59929.1"/>
    <property type="molecule type" value="Genomic_DNA"/>
</dbReference>
<dbReference type="GO" id="GO:0051604">
    <property type="term" value="P:protein maturation"/>
    <property type="evidence" value="ECO:0007669"/>
    <property type="project" value="InterPro"/>
</dbReference>
<feature type="compositionally biased region" description="Basic and acidic residues" evidence="8">
    <location>
        <begin position="32"/>
        <end position="45"/>
    </location>
</feature>
<dbReference type="SUPFAM" id="SSF52540">
    <property type="entry name" value="P-loop containing nucleoside triphosphate hydrolases"/>
    <property type="match status" value="1"/>
</dbReference>
<dbReference type="Gene3D" id="3.40.50.300">
    <property type="entry name" value="P-loop containing nucleotide triphosphate hydrolases"/>
    <property type="match status" value="1"/>
</dbReference>
<evidence type="ECO:0000313" key="10">
    <source>
        <dbReference type="EMBL" id="EAT59929.1"/>
    </source>
</evidence>
<protein>
    <submittedName>
        <fullName evidence="10">Hydrogenase accessory protein HypB</fullName>
    </submittedName>
</protein>
<feature type="region of interest" description="Disordered" evidence="8">
    <location>
        <begin position="32"/>
        <end position="59"/>
    </location>
</feature>
<evidence type="ECO:0000256" key="7">
    <source>
        <dbReference type="ARBA" id="ARBA00023134"/>
    </source>
</evidence>
<evidence type="ECO:0000256" key="4">
    <source>
        <dbReference type="ARBA" id="ARBA00022741"/>
    </source>
</evidence>
<evidence type="ECO:0000256" key="1">
    <source>
        <dbReference type="ARBA" id="ARBA00006211"/>
    </source>
</evidence>
<dbReference type="RefSeq" id="WP_006365201.1">
    <property type="nucleotide sequence ID" value="NZ_AASE01000001.1"/>
</dbReference>
<dbReference type="GO" id="GO:0008270">
    <property type="term" value="F:zinc ion binding"/>
    <property type="evidence" value="ECO:0007669"/>
    <property type="project" value="TreeGrafter"/>
</dbReference>
<keyword evidence="7" id="KW-0342">GTP-binding</keyword>
<evidence type="ECO:0000256" key="5">
    <source>
        <dbReference type="ARBA" id="ARBA00022801"/>
    </source>
</evidence>